<dbReference type="PANTHER" id="PTHR39452:SF1">
    <property type="entry name" value="CHEY-P PHOSPHATASE CHEX"/>
    <property type="match status" value="1"/>
</dbReference>
<dbReference type="AlphaFoldDB" id="A0A0B5B6M8"/>
<dbReference type="CDD" id="cd17906">
    <property type="entry name" value="CheX"/>
    <property type="match status" value="1"/>
</dbReference>
<accession>A0A0B5B6M8</accession>
<organism evidence="3 4">
    <name type="scientific">Geobacter pickeringii</name>
    <dbReference type="NCBI Taxonomy" id="345632"/>
    <lineage>
        <taxon>Bacteria</taxon>
        <taxon>Pseudomonadati</taxon>
        <taxon>Thermodesulfobacteriota</taxon>
        <taxon>Desulfuromonadia</taxon>
        <taxon>Geobacterales</taxon>
        <taxon>Geobacteraceae</taxon>
        <taxon>Geobacter</taxon>
    </lineage>
</organism>
<dbReference type="Proteomes" id="UP000057609">
    <property type="component" value="Chromosome"/>
</dbReference>
<dbReference type="EMBL" id="CP009788">
    <property type="protein sequence ID" value="AJE02197.1"/>
    <property type="molecule type" value="Genomic_DNA"/>
</dbReference>
<dbReference type="RefSeq" id="WP_039739847.1">
    <property type="nucleotide sequence ID" value="NZ_CP009788.1"/>
</dbReference>
<dbReference type="PANTHER" id="PTHR39452">
    <property type="entry name" value="CHEY-P PHOSPHATASE CHEX"/>
    <property type="match status" value="1"/>
</dbReference>
<dbReference type="Gene3D" id="3.40.1550.10">
    <property type="entry name" value="CheC-like"/>
    <property type="match status" value="1"/>
</dbReference>
<dbReference type="GO" id="GO:0006935">
    <property type="term" value="P:chemotaxis"/>
    <property type="evidence" value="ECO:0007669"/>
    <property type="project" value="UniProtKB-KW"/>
</dbReference>
<dbReference type="InterPro" id="IPR038756">
    <property type="entry name" value="CheX-like"/>
</dbReference>
<dbReference type="HOGENOM" id="CLU_116290_0_1_7"/>
<feature type="domain" description="Chemotaxis phosphatase CheX-like" evidence="2">
    <location>
        <begin position="55"/>
        <end position="154"/>
    </location>
</feature>
<proteinExistence type="predicted"/>
<dbReference type="SUPFAM" id="SSF103039">
    <property type="entry name" value="CheC-like"/>
    <property type="match status" value="1"/>
</dbReference>
<dbReference type="InterPro" id="IPR028051">
    <property type="entry name" value="CheX-like_dom"/>
</dbReference>
<evidence type="ECO:0000313" key="4">
    <source>
        <dbReference type="Proteomes" id="UP000057609"/>
    </source>
</evidence>
<evidence type="ECO:0000259" key="2">
    <source>
        <dbReference type="Pfam" id="PF13690"/>
    </source>
</evidence>
<name>A0A0B5B6M8_9BACT</name>
<gene>
    <name evidence="3" type="ORF">GPICK_01345</name>
</gene>
<protein>
    <submittedName>
        <fullName evidence="3">Chemotaxis protein CheX</fullName>
    </submittedName>
</protein>
<evidence type="ECO:0000256" key="1">
    <source>
        <dbReference type="ARBA" id="ARBA00022500"/>
    </source>
</evidence>
<keyword evidence="1" id="KW-0145">Chemotaxis</keyword>
<dbReference type="OrthoDB" id="9790435at2"/>
<dbReference type="InterPro" id="IPR028976">
    <property type="entry name" value="CheC-like_sf"/>
</dbReference>
<dbReference type="Pfam" id="PF13690">
    <property type="entry name" value="CheX"/>
    <property type="match status" value="1"/>
</dbReference>
<reference evidence="3 4" key="1">
    <citation type="journal article" date="2015" name="Genome Announc.">
        <title>Complete Genome of Geobacter pickeringii G13T, a Metal-Reducing Isolate from Sedimentary Kaolin Deposits.</title>
        <authorList>
            <person name="Badalamenti J.P."/>
            <person name="Bond D.R."/>
        </authorList>
    </citation>
    <scope>NUCLEOTIDE SEQUENCE [LARGE SCALE GENOMIC DNA]</scope>
    <source>
        <strain evidence="3 4">G13</strain>
    </source>
</reference>
<dbReference type="KEGG" id="gpi:GPICK_01345"/>
<keyword evidence="4" id="KW-1185">Reference proteome</keyword>
<sequence length="168" mass="17809">MSISYTVGGATFAEEELAGHIVDAVKKIYSTMIFIDDIADEYPLDKPVSRFTCSISGMIGLGGAFSGMVGVHIPEEFARESTASMLGMEVDELEGDGDINDAIGEITNMLAGEIKMIFSDKGMPVCLSTPSIIAGKDYSVEVVSSGTAVVVPFSRGDHRFLATLQIEG</sequence>
<evidence type="ECO:0000313" key="3">
    <source>
        <dbReference type="EMBL" id="AJE02197.1"/>
    </source>
</evidence>
<dbReference type="STRING" id="345632.GPICK_01345"/>